<protein>
    <recommendedName>
        <fullName evidence="3">Rhodanese domain-containing protein</fullName>
    </recommendedName>
</protein>
<dbReference type="InterPro" id="IPR036873">
    <property type="entry name" value="Rhodanese-like_dom_sf"/>
</dbReference>
<evidence type="ECO:0000313" key="4">
    <source>
        <dbReference type="EMBL" id="KAK2187611.1"/>
    </source>
</evidence>
<feature type="domain" description="Rhodanese" evidence="3">
    <location>
        <begin position="167"/>
        <end position="284"/>
    </location>
</feature>
<dbReference type="SMART" id="SM00450">
    <property type="entry name" value="RHOD"/>
    <property type="match status" value="2"/>
</dbReference>
<evidence type="ECO:0000256" key="2">
    <source>
        <dbReference type="ARBA" id="ARBA00022737"/>
    </source>
</evidence>
<dbReference type="PANTHER" id="PTHR11364:SF27">
    <property type="entry name" value="SULFURTRANSFERASE"/>
    <property type="match status" value="1"/>
</dbReference>
<dbReference type="InterPro" id="IPR001763">
    <property type="entry name" value="Rhodanese-like_dom"/>
</dbReference>
<keyword evidence="2" id="KW-0677">Repeat</keyword>
<dbReference type="Pfam" id="PF00581">
    <property type="entry name" value="Rhodanese"/>
    <property type="match status" value="2"/>
</dbReference>
<evidence type="ECO:0000313" key="5">
    <source>
        <dbReference type="Proteomes" id="UP001209878"/>
    </source>
</evidence>
<organism evidence="4 5">
    <name type="scientific">Ridgeia piscesae</name>
    <name type="common">Tubeworm</name>
    <dbReference type="NCBI Taxonomy" id="27915"/>
    <lineage>
        <taxon>Eukaryota</taxon>
        <taxon>Metazoa</taxon>
        <taxon>Spiralia</taxon>
        <taxon>Lophotrochozoa</taxon>
        <taxon>Annelida</taxon>
        <taxon>Polychaeta</taxon>
        <taxon>Sedentaria</taxon>
        <taxon>Canalipalpata</taxon>
        <taxon>Sabellida</taxon>
        <taxon>Siboglinidae</taxon>
        <taxon>Ridgeia</taxon>
    </lineage>
</organism>
<evidence type="ECO:0000256" key="1">
    <source>
        <dbReference type="ARBA" id="ARBA00022679"/>
    </source>
</evidence>
<dbReference type="SUPFAM" id="SSF52821">
    <property type="entry name" value="Rhodanese/Cell cycle control phosphatase"/>
    <property type="match status" value="2"/>
</dbReference>
<proteinExistence type="predicted"/>
<dbReference type="CDD" id="cd01449">
    <property type="entry name" value="TST_Repeat_2"/>
    <property type="match status" value="1"/>
</dbReference>
<dbReference type="CDD" id="cd01448">
    <property type="entry name" value="TST_Repeat_1"/>
    <property type="match status" value="1"/>
</dbReference>
<keyword evidence="5" id="KW-1185">Reference proteome</keyword>
<dbReference type="EMBL" id="JAODUO010000160">
    <property type="protein sequence ID" value="KAK2187611.1"/>
    <property type="molecule type" value="Genomic_DNA"/>
</dbReference>
<dbReference type="PROSITE" id="PS50206">
    <property type="entry name" value="RHODANESE_3"/>
    <property type="match status" value="2"/>
</dbReference>
<dbReference type="PANTHER" id="PTHR11364">
    <property type="entry name" value="THIOSULFATE SULFERTANSFERASE"/>
    <property type="match status" value="1"/>
</dbReference>
<sequence length="290" mass="31796">MSVGRAGSLVSRMWLKNQIGSAKNLRLLDATWTPLKSGHGDYVSKHIPSAVFFDLNKCVKPVPTLARNPPELACFTEYAQSLGINNDSHVVVCDRGGMVAAARTWWTFRAFGHNQVSVLDGGLAKWADEGYDVVTDKDELPTEKGDFTVKFNKAVMRNFEDVVGIIKSKSEQIIDCRKPEHFRGEAQEPTPATQKAFEGVGLPIPSSMKGGHIPGAINLMEDYIVNKDEKVLFSPDEIRKVLEQAGIDLSKPMTTMCYNGHAACLMALAASVLGKEDVAVYYVSLYPSLS</sequence>
<accession>A0AAD9UFM6</accession>
<reference evidence="4" key="1">
    <citation type="journal article" date="2023" name="Mol. Biol. Evol.">
        <title>Third-Generation Sequencing Reveals the Adaptive Role of the Epigenome in Three Deep-Sea Polychaetes.</title>
        <authorList>
            <person name="Perez M."/>
            <person name="Aroh O."/>
            <person name="Sun Y."/>
            <person name="Lan Y."/>
            <person name="Juniper S.K."/>
            <person name="Young C.R."/>
            <person name="Angers B."/>
            <person name="Qian P.Y."/>
        </authorList>
    </citation>
    <scope>NUCLEOTIDE SEQUENCE</scope>
    <source>
        <strain evidence="4">R07B-5</strain>
    </source>
</reference>
<dbReference type="Proteomes" id="UP001209878">
    <property type="component" value="Unassembled WGS sequence"/>
</dbReference>
<dbReference type="Gene3D" id="3.40.250.10">
    <property type="entry name" value="Rhodanese-like domain"/>
    <property type="match status" value="2"/>
</dbReference>
<dbReference type="GO" id="GO:0005739">
    <property type="term" value="C:mitochondrion"/>
    <property type="evidence" value="ECO:0007669"/>
    <property type="project" value="TreeGrafter"/>
</dbReference>
<comment type="caution">
    <text evidence="4">The sequence shown here is derived from an EMBL/GenBank/DDBJ whole genome shotgun (WGS) entry which is preliminary data.</text>
</comment>
<name>A0AAD9UFM6_RIDPI</name>
<evidence type="ECO:0000259" key="3">
    <source>
        <dbReference type="PROSITE" id="PS50206"/>
    </source>
</evidence>
<dbReference type="InterPro" id="IPR045078">
    <property type="entry name" value="TST/MPST-like"/>
</dbReference>
<gene>
    <name evidence="4" type="ORF">NP493_160g03029</name>
</gene>
<dbReference type="AlphaFoldDB" id="A0AAD9UFM6"/>
<dbReference type="GO" id="GO:0004792">
    <property type="term" value="F:thiosulfate-cyanide sulfurtransferase activity"/>
    <property type="evidence" value="ECO:0007669"/>
    <property type="project" value="TreeGrafter"/>
</dbReference>
<keyword evidence="1" id="KW-0808">Transferase</keyword>
<feature type="domain" description="Rhodanese" evidence="3">
    <location>
        <begin position="21"/>
        <end position="135"/>
    </location>
</feature>